<dbReference type="GO" id="GO:0003700">
    <property type="term" value="F:DNA-binding transcription factor activity"/>
    <property type="evidence" value="ECO:0007669"/>
    <property type="project" value="InterPro"/>
</dbReference>
<dbReference type="EMBL" id="OBMM01000001">
    <property type="protein sequence ID" value="SOB93662.1"/>
    <property type="molecule type" value="Genomic_DNA"/>
</dbReference>
<name>A0A285RMJ3_9PROT</name>
<evidence type="ECO:0000256" key="4">
    <source>
        <dbReference type="ARBA" id="ARBA00023163"/>
    </source>
</evidence>
<dbReference type="Gene3D" id="1.10.10.10">
    <property type="entry name" value="Winged helix-like DNA-binding domain superfamily/Winged helix DNA-binding domain"/>
    <property type="match status" value="1"/>
</dbReference>
<evidence type="ECO:0000256" key="5">
    <source>
        <dbReference type="SAM" id="MobiDB-lite"/>
    </source>
</evidence>
<keyword evidence="4" id="KW-0804">Transcription</keyword>
<gene>
    <name evidence="7" type="ORF">SAMN05428964_101806</name>
</gene>
<reference evidence="7 8" key="1">
    <citation type="submission" date="2017-08" db="EMBL/GenBank/DDBJ databases">
        <authorList>
            <person name="de Groot N.N."/>
        </authorList>
    </citation>
    <scope>NUCLEOTIDE SEQUENCE [LARGE SCALE GENOMIC DNA]</scope>
    <source>
        <strain evidence="7 8">USBA 78</strain>
    </source>
</reference>
<keyword evidence="3 7" id="KW-0238">DNA-binding</keyword>
<organism evidence="7 8">
    <name type="scientific">Thalassospira xiamenensis</name>
    <dbReference type="NCBI Taxonomy" id="220697"/>
    <lineage>
        <taxon>Bacteria</taxon>
        <taxon>Pseudomonadati</taxon>
        <taxon>Pseudomonadota</taxon>
        <taxon>Alphaproteobacteria</taxon>
        <taxon>Rhodospirillales</taxon>
        <taxon>Thalassospiraceae</taxon>
        <taxon>Thalassospira</taxon>
    </lineage>
</organism>
<dbReference type="PANTHER" id="PTHR30419">
    <property type="entry name" value="HTH-TYPE TRANSCRIPTIONAL REGULATOR YBHD"/>
    <property type="match status" value="1"/>
</dbReference>
<feature type="region of interest" description="Disordered" evidence="5">
    <location>
        <begin position="281"/>
        <end position="305"/>
    </location>
</feature>
<dbReference type="Proteomes" id="UP000219068">
    <property type="component" value="Unassembled WGS sequence"/>
</dbReference>
<accession>A0A285RMJ3</accession>
<dbReference type="Gene3D" id="3.40.190.290">
    <property type="match status" value="2"/>
</dbReference>
<dbReference type="PROSITE" id="PS50931">
    <property type="entry name" value="HTH_LYSR"/>
    <property type="match status" value="1"/>
</dbReference>
<feature type="domain" description="HTH lysR-type" evidence="6">
    <location>
        <begin position="5"/>
        <end position="62"/>
    </location>
</feature>
<dbReference type="GO" id="GO:0005829">
    <property type="term" value="C:cytosol"/>
    <property type="evidence" value="ECO:0007669"/>
    <property type="project" value="TreeGrafter"/>
</dbReference>
<protein>
    <submittedName>
        <fullName evidence="7">DNA-binding transcriptional regulator, LysR family</fullName>
    </submittedName>
</protein>
<evidence type="ECO:0000313" key="7">
    <source>
        <dbReference type="EMBL" id="SOB93662.1"/>
    </source>
</evidence>
<dbReference type="RefSeq" id="WP_097050558.1">
    <property type="nucleotide sequence ID" value="NZ_OBMM01000001.1"/>
</dbReference>
<dbReference type="InterPro" id="IPR036390">
    <property type="entry name" value="WH_DNA-bd_sf"/>
</dbReference>
<evidence type="ECO:0000313" key="8">
    <source>
        <dbReference type="Proteomes" id="UP000219068"/>
    </source>
</evidence>
<dbReference type="SUPFAM" id="SSF53850">
    <property type="entry name" value="Periplasmic binding protein-like II"/>
    <property type="match status" value="2"/>
</dbReference>
<sequence length="407" mass="42237">MLSSISLRHMRVFVAVADHGTFTAAAEVLGLTPSGLTATIRQFEDVAGTPLFDRTTRQVTLSATGARFLPTARRLISEFEEALGDLDALSKGIGGTIRIAAAPSVLTRILPGVISRFVGEHPDARLRLDELNAGEVHEAVARNEADFGIAGEWHALPDIAFSPLFSDRFGVLCRPTHAFARRSAIAWSELADQAFVGLGPESGTRAMMAAPGSWAGGAAGAGGTVGAAGSGGRGAGEMPVDPAEVAASDVLKRAAALGLPEAQTALRRANASERAIERVAKMAKPRQSDAVQNGNGGGGAKDGPGSAMIDPVAQLRPIVETSNTLTLAAMVAEGVGITVLPELAARVADLAAPGKLAFVPLCEPVRKRPIGIITRQSRSLSPIARIFLAMVMEQAPKMDLPAAIEWG</sequence>
<dbReference type="InterPro" id="IPR050950">
    <property type="entry name" value="HTH-type_LysR_regulators"/>
</dbReference>
<evidence type="ECO:0000259" key="6">
    <source>
        <dbReference type="PROSITE" id="PS50931"/>
    </source>
</evidence>
<dbReference type="InterPro" id="IPR005119">
    <property type="entry name" value="LysR_subst-bd"/>
</dbReference>
<keyword evidence="2" id="KW-0805">Transcription regulation</keyword>
<dbReference type="Pfam" id="PF03466">
    <property type="entry name" value="LysR_substrate"/>
    <property type="match status" value="2"/>
</dbReference>
<dbReference type="AlphaFoldDB" id="A0A285RMJ3"/>
<dbReference type="PANTHER" id="PTHR30419:SF8">
    <property type="entry name" value="NITROGEN ASSIMILATION TRANSCRIPTIONAL ACTIVATOR-RELATED"/>
    <property type="match status" value="1"/>
</dbReference>
<comment type="similarity">
    <text evidence="1">Belongs to the LysR transcriptional regulatory family.</text>
</comment>
<evidence type="ECO:0000256" key="1">
    <source>
        <dbReference type="ARBA" id="ARBA00009437"/>
    </source>
</evidence>
<evidence type="ECO:0000256" key="2">
    <source>
        <dbReference type="ARBA" id="ARBA00023015"/>
    </source>
</evidence>
<dbReference type="InterPro" id="IPR036388">
    <property type="entry name" value="WH-like_DNA-bd_sf"/>
</dbReference>
<proteinExistence type="inferred from homology"/>
<dbReference type="FunFam" id="1.10.10.10:FF:000001">
    <property type="entry name" value="LysR family transcriptional regulator"/>
    <property type="match status" value="1"/>
</dbReference>
<dbReference type="InterPro" id="IPR000847">
    <property type="entry name" value="LysR_HTH_N"/>
</dbReference>
<evidence type="ECO:0000256" key="3">
    <source>
        <dbReference type="ARBA" id="ARBA00023125"/>
    </source>
</evidence>
<dbReference type="GO" id="GO:0003677">
    <property type="term" value="F:DNA binding"/>
    <property type="evidence" value="ECO:0007669"/>
    <property type="project" value="UniProtKB-KW"/>
</dbReference>
<dbReference type="Pfam" id="PF00126">
    <property type="entry name" value="HTH_1"/>
    <property type="match status" value="1"/>
</dbReference>
<dbReference type="CDD" id="cd08440">
    <property type="entry name" value="PBP2_LTTR_like_4"/>
    <property type="match status" value="1"/>
</dbReference>
<dbReference type="SUPFAM" id="SSF46785">
    <property type="entry name" value="Winged helix' DNA-binding domain"/>
    <property type="match status" value="1"/>
</dbReference>